<dbReference type="Proteomes" id="UP000824469">
    <property type="component" value="Unassembled WGS sequence"/>
</dbReference>
<dbReference type="GO" id="GO:0009451">
    <property type="term" value="P:RNA modification"/>
    <property type="evidence" value="ECO:0007669"/>
    <property type="project" value="InterPro"/>
</dbReference>
<evidence type="ECO:0000313" key="2">
    <source>
        <dbReference type="EMBL" id="KAH9292761.1"/>
    </source>
</evidence>
<keyword evidence="1" id="KW-0677">Repeat</keyword>
<accession>A0AA38C1B5</accession>
<organism evidence="2 3">
    <name type="scientific">Taxus chinensis</name>
    <name type="common">Chinese yew</name>
    <name type="synonym">Taxus wallichiana var. chinensis</name>
    <dbReference type="NCBI Taxonomy" id="29808"/>
    <lineage>
        <taxon>Eukaryota</taxon>
        <taxon>Viridiplantae</taxon>
        <taxon>Streptophyta</taxon>
        <taxon>Embryophyta</taxon>
        <taxon>Tracheophyta</taxon>
        <taxon>Spermatophyta</taxon>
        <taxon>Pinopsida</taxon>
        <taxon>Pinidae</taxon>
        <taxon>Conifers II</taxon>
        <taxon>Cupressales</taxon>
        <taxon>Taxaceae</taxon>
        <taxon>Taxus</taxon>
    </lineage>
</organism>
<gene>
    <name evidence="2" type="ORF">KI387_042056</name>
</gene>
<dbReference type="Gene3D" id="1.25.40.10">
    <property type="entry name" value="Tetratricopeptide repeat domain"/>
    <property type="match status" value="1"/>
</dbReference>
<protein>
    <recommendedName>
        <fullName evidence="4">Pentatricopeptide repeat-containing protein</fullName>
    </recommendedName>
</protein>
<dbReference type="Pfam" id="PF01535">
    <property type="entry name" value="PPR"/>
    <property type="match status" value="2"/>
</dbReference>
<evidence type="ECO:0000313" key="3">
    <source>
        <dbReference type="Proteomes" id="UP000824469"/>
    </source>
</evidence>
<dbReference type="InterPro" id="IPR046960">
    <property type="entry name" value="PPR_At4g14850-like_plant"/>
</dbReference>
<dbReference type="InterPro" id="IPR002885">
    <property type="entry name" value="PPR_rpt"/>
</dbReference>
<sequence>ASALADTNAKCGSMRTVRQCLKEMCFMDCNDGRMCKKNEFVEKALETFKQMQLVRVKPDSTTFFQHPPSLCQNGSFRVGLGQPSRHNGRGFLVANALVDKYANCGSLHKASQLFDKMPQRNVVSWNARIARYAHNGSVQK</sequence>
<dbReference type="InterPro" id="IPR011990">
    <property type="entry name" value="TPR-like_helical_dom_sf"/>
</dbReference>
<dbReference type="GO" id="GO:0003723">
    <property type="term" value="F:RNA binding"/>
    <property type="evidence" value="ECO:0007669"/>
    <property type="project" value="InterPro"/>
</dbReference>
<comment type="caution">
    <text evidence="2">The sequence shown here is derived from an EMBL/GenBank/DDBJ whole genome shotgun (WGS) entry which is preliminary data.</text>
</comment>
<proteinExistence type="predicted"/>
<feature type="non-terminal residue" evidence="2">
    <location>
        <position position="140"/>
    </location>
</feature>
<evidence type="ECO:0000256" key="1">
    <source>
        <dbReference type="ARBA" id="ARBA00022737"/>
    </source>
</evidence>
<reference evidence="2 3" key="1">
    <citation type="journal article" date="2021" name="Nat. Plants">
        <title>The Taxus genome provides insights into paclitaxel biosynthesis.</title>
        <authorList>
            <person name="Xiong X."/>
            <person name="Gou J."/>
            <person name="Liao Q."/>
            <person name="Li Y."/>
            <person name="Zhou Q."/>
            <person name="Bi G."/>
            <person name="Li C."/>
            <person name="Du R."/>
            <person name="Wang X."/>
            <person name="Sun T."/>
            <person name="Guo L."/>
            <person name="Liang H."/>
            <person name="Lu P."/>
            <person name="Wu Y."/>
            <person name="Zhang Z."/>
            <person name="Ro D.K."/>
            <person name="Shang Y."/>
            <person name="Huang S."/>
            <person name="Yan J."/>
        </authorList>
    </citation>
    <scope>NUCLEOTIDE SEQUENCE [LARGE SCALE GENOMIC DNA]</scope>
    <source>
        <strain evidence="2">Ta-2019</strain>
    </source>
</reference>
<feature type="non-terminal residue" evidence="2">
    <location>
        <position position="1"/>
    </location>
</feature>
<name>A0AA38C1B5_TAXCH</name>
<dbReference type="AlphaFoldDB" id="A0AA38C1B5"/>
<dbReference type="PANTHER" id="PTHR47926">
    <property type="entry name" value="PENTATRICOPEPTIDE REPEAT-CONTAINING PROTEIN"/>
    <property type="match status" value="1"/>
</dbReference>
<evidence type="ECO:0008006" key="4">
    <source>
        <dbReference type="Google" id="ProtNLM"/>
    </source>
</evidence>
<keyword evidence="3" id="KW-1185">Reference proteome</keyword>
<dbReference type="NCBIfam" id="TIGR00756">
    <property type="entry name" value="PPR"/>
    <property type="match status" value="1"/>
</dbReference>
<dbReference type="EMBL" id="JAHRHJ020002364">
    <property type="protein sequence ID" value="KAH9292761.1"/>
    <property type="molecule type" value="Genomic_DNA"/>
</dbReference>